<dbReference type="GO" id="GO:0031122">
    <property type="term" value="P:cytoplasmic microtubule organization"/>
    <property type="evidence" value="ECO:0007669"/>
    <property type="project" value="InterPro"/>
</dbReference>
<keyword evidence="8" id="KW-1133">Transmembrane helix</keyword>
<dbReference type="GO" id="GO:0005874">
    <property type="term" value="C:microtubule"/>
    <property type="evidence" value="ECO:0007669"/>
    <property type="project" value="UniProtKB-KW"/>
</dbReference>
<dbReference type="InterPro" id="IPR036872">
    <property type="entry name" value="CH_dom_sf"/>
</dbReference>
<dbReference type="GO" id="GO:0005737">
    <property type="term" value="C:cytoplasm"/>
    <property type="evidence" value="ECO:0007669"/>
    <property type="project" value="TreeGrafter"/>
</dbReference>
<dbReference type="AlphaFoldDB" id="A0AAX7UHD1"/>
<evidence type="ECO:0000313" key="11">
    <source>
        <dbReference type="Ensembl" id="ENSACLP00000068365.1"/>
    </source>
</evidence>
<evidence type="ECO:0000256" key="6">
    <source>
        <dbReference type="ARBA" id="ARBA00023212"/>
    </source>
</evidence>
<reference evidence="11 12" key="1">
    <citation type="submission" date="2018-05" db="EMBL/GenBank/DDBJ databases">
        <authorList>
            <person name="Datahose"/>
        </authorList>
    </citation>
    <scope>NUCLEOTIDE SEQUENCE</scope>
</reference>
<feature type="transmembrane region" description="Helical" evidence="8">
    <location>
        <begin position="20"/>
        <end position="40"/>
    </location>
</feature>
<keyword evidence="4" id="KW-0493">Microtubule</keyword>
<dbReference type="PANTHER" id="PTHR18947">
    <property type="entry name" value="HOOK PROTEINS"/>
    <property type="match status" value="1"/>
</dbReference>
<reference evidence="11" key="4">
    <citation type="submission" date="2025-09" db="UniProtKB">
        <authorList>
            <consortium name="Ensembl"/>
        </authorList>
    </citation>
    <scope>IDENTIFICATION</scope>
</reference>
<reference evidence="12" key="2">
    <citation type="submission" date="2023-03" db="EMBL/GenBank/DDBJ databases">
        <authorList>
            <consortium name="Wellcome Sanger Institute Data Sharing"/>
        </authorList>
    </citation>
    <scope>NUCLEOTIDE SEQUENCE [LARGE SCALE GENOMIC DNA]</scope>
</reference>
<dbReference type="SUPFAM" id="SSF116907">
    <property type="entry name" value="Hook domain"/>
    <property type="match status" value="1"/>
</dbReference>
<gene>
    <name evidence="11" type="primary">HOOK1</name>
</gene>
<keyword evidence="8" id="KW-0472">Membrane</keyword>
<dbReference type="InterPro" id="IPR043936">
    <property type="entry name" value="HOOK_N"/>
</dbReference>
<evidence type="ECO:0000256" key="8">
    <source>
        <dbReference type="SAM" id="Phobius"/>
    </source>
</evidence>
<evidence type="ECO:0000313" key="12">
    <source>
        <dbReference type="Proteomes" id="UP000265100"/>
    </source>
</evidence>
<dbReference type="Gene3D" id="1.10.418.10">
    <property type="entry name" value="Calponin-like domain"/>
    <property type="match status" value="1"/>
</dbReference>
<dbReference type="GO" id="GO:0051959">
    <property type="term" value="F:dynein light intermediate chain binding"/>
    <property type="evidence" value="ECO:0007669"/>
    <property type="project" value="TreeGrafter"/>
</dbReference>
<accession>A0AAX7UHD1</accession>
<evidence type="ECO:0000256" key="1">
    <source>
        <dbReference type="ARBA" id="ARBA00004245"/>
    </source>
</evidence>
<comment type="subcellular location">
    <subcellularLocation>
        <location evidence="1">Cytoplasm</location>
        <location evidence="1">Cytoskeleton</location>
    </subcellularLocation>
</comment>
<evidence type="ECO:0000259" key="9">
    <source>
        <dbReference type="Pfam" id="PF05622"/>
    </source>
</evidence>
<keyword evidence="3" id="KW-0963">Cytoplasm</keyword>
<dbReference type="GeneTree" id="ENSGT00940000159251"/>
<name>A0AAX7UHD1_ASTCA</name>
<feature type="coiled-coil region" evidence="7">
    <location>
        <begin position="556"/>
        <end position="634"/>
    </location>
</feature>
<comment type="similarity">
    <text evidence="2">Belongs to the hook family.</text>
</comment>
<sequence length="695" mass="80826">MQLKISAMKKDIFKCVIKKFLSFLLVCMNVYCFPLLFVHFDRYKTNMRIFYIFPQMNNLKKILQMVVDYYNEVLSQEISDFPLPDVSLVAEHSDPTELGRLLQLILGCAVRCERKQEYIQFIMTLEESVQHVVMTAIQECLFDNLTSKSSCVQLKKALEDLAALQTEKEALTQRCQELDLQVAVLQEERNSLLAENDVLTDRANQLDTFDDPSTPLGRKHSQLQQQLETLQEENFRLEAAKDDYRIHCEELEKQLIEVQHRNDELTSLAEESRALKDELDVLRNCSDRVVMLEASVETYKRKLENLGDLKRQMKLLEENNMTYMQNTVSLEEELRKANAARAQLETYKRQVNDINNVSGADNLAFEMKKLEEKHETATKEKERIIIERDSLKEINEELRCTQAQQHQLSQAGMLPSSSPSHDNLAAELMPVEYREKFIRLQHENKMLRVQQEEYEREKIASLQAQLEEAHKTRSELDTENRLSRERVGELQQQVEDLQKALQSQASKPDDVSLEVKKQHFFFPFRVQLNEAQDEIMKKKELLEDLQPDNTQTSLKVDELMAALKKKDDDMRAMEERYKMYLEKARSVIRALDPKLNPATAEIQALRNQVADRDKQILSLERQCEQAKLREYEEKLIVTAWYNKSLNFQKLAIESRLGGCTASMLSPGQSFLTQQRQISNAPRRALSISVPATTSK</sequence>
<evidence type="ECO:0000256" key="4">
    <source>
        <dbReference type="ARBA" id="ARBA00022701"/>
    </source>
</evidence>
<keyword evidence="5 7" id="KW-0175">Coiled coil</keyword>
<evidence type="ECO:0000259" key="10">
    <source>
        <dbReference type="Pfam" id="PF19047"/>
    </source>
</evidence>
<feature type="coiled-coil region" evidence="7">
    <location>
        <begin position="437"/>
        <end position="507"/>
    </location>
</feature>
<evidence type="ECO:0000256" key="3">
    <source>
        <dbReference type="ARBA" id="ARBA00022490"/>
    </source>
</evidence>
<dbReference type="FunFam" id="1.10.287.1490:FF:000091">
    <property type="entry name" value="Uncharacterized protein"/>
    <property type="match status" value="1"/>
</dbReference>
<feature type="domain" description="HOOK N-terminal" evidence="10">
    <location>
        <begin position="55"/>
        <end position="139"/>
    </location>
</feature>
<keyword evidence="6" id="KW-0206">Cytoskeleton</keyword>
<reference evidence="11" key="3">
    <citation type="submission" date="2025-08" db="UniProtKB">
        <authorList>
            <consortium name="Ensembl"/>
        </authorList>
    </citation>
    <scope>IDENTIFICATION</scope>
</reference>
<keyword evidence="12" id="KW-1185">Reference proteome</keyword>
<dbReference type="InterPro" id="IPR008636">
    <property type="entry name" value="Hook_C"/>
</dbReference>
<organism evidence="11 12">
    <name type="scientific">Astatotilapia calliptera</name>
    <name type="common">Eastern happy</name>
    <name type="synonym">Chromis callipterus</name>
    <dbReference type="NCBI Taxonomy" id="8154"/>
    <lineage>
        <taxon>Eukaryota</taxon>
        <taxon>Metazoa</taxon>
        <taxon>Chordata</taxon>
        <taxon>Craniata</taxon>
        <taxon>Vertebrata</taxon>
        <taxon>Euteleostomi</taxon>
        <taxon>Actinopterygii</taxon>
        <taxon>Neopterygii</taxon>
        <taxon>Teleostei</taxon>
        <taxon>Neoteleostei</taxon>
        <taxon>Acanthomorphata</taxon>
        <taxon>Ovalentaria</taxon>
        <taxon>Cichlomorphae</taxon>
        <taxon>Cichliformes</taxon>
        <taxon>Cichlidae</taxon>
        <taxon>African cichlids</taxon>
        <taxon>Pseudocrenilabrinae</taxon>
        <taxon>Haplochromini</taxon>
        <taxon>Astatotilapia</taxon>
    </lineage>
</organism>
<proteinExistence type="inferred from homology"/>
<dbReference type="FunFam" id="1.10.418.10:FF:000024">
    <property type="entry name" value="Hook homolog 3 (Drosophila)"/>
    <property type="match status" value="1"/>
</dbReference>
<dbReference type="PANTHER" id="PTHR18947:SF36">
    <property type="entry name" value="PROTEIN HOOK HOMOLOG 1"/>
    <property type="match status" value="1"/>
</dbReference>
<feature type="domain" description="Hook C-terminal" evidence="9">
    <location>
        <begin position="173"/>
        <end position="684"/>
    </location>
</feature>
<feature type="coiled-coil region" evidence="7">
    <location>
        <begin position="154"/>
        <end position="268"/>
    </location>
</feature>
<dbReference type="GO" id="GO:0030705">
    <property type="term" value="P:cytoskeleton-dependent intracellular transport"/>
    <property type="evidence" value="ECO:0007669"/>
    <property type="project" value="InterPro"/>
</dbReference>
<dbReference type="GO" id="GO:0005813">
    <property type="term" value="C:centrosome"/>
    <property type="evidence" value="ECO:0007669"/>
    <property type="project" value="TreeGrafter"/>
</dbReference>
<evidence type="ECO:0000256" key="7">
    <source>
        <dbReference type="SAM" id="Coils"/>
    </source>
</evidence>
<dbReference type="Pfam" id="PF05622">
    <property type="entry name" value="HOOK"/>
    <property type="match status" value="1"/>
</dbReference>
<feature type="coiled-coil region" evidence="7">
    <location>
        <begin position="299"/>
        <end position="411"/>
    </location>
</feature>
<dbReference type="Pfam" id="PF19047">
    <property type="entry name" value="HOOK_N"/>
    <property type="match status" value="1"/>
</dbReference>
<keyword evidence="8" id="KW-0812">Transmembrane</keyword>
<dbReference type="GO" id="GO:0010256">
    <property type="term" value="P:endomembrane system organization"/>
    <property type="evidence" value="ECO:0007669"/>
    <property type="project" value="UniProtKB-ARBA"/>
</dbReference>
<dbReference type="GO" id="GO:0008017">
    <property type="term" value="F:microtubule binding"/>
    <property type="evidence" value="ECO:0007669"/>
    <property type="project" value="InterPro"/>
</dbReference>
<evidence type="ECO:0008006" key="13">
    <source>
        <dbReference type="Google" id="ProtNLM"/>
    </source>
</evidence>
<evidence type="ECO:0000256" key="5">
    <source>
        <dbReference type="ARBA" id="ARBA00023054"/>
    </source>
</evidence>
<evidence type="ECO:0000256" key="2">
    <source>
        <dbReference type="ARBA" id="ARBA00006946"/>
    </source>
</evidence>
<dbReference type="Ensembl" id="ENSACLT00000060581.1">
    <property type="protein sequence ID" value="ENSACLP00000068365.1"/>
    <property type="gene ID" value="ENSACLG00000011415.2"/>
</dbReference>
<dbReference type="Proteomes" id="UP000265100">
    <property type="component" value="Chromosome 23"/>
</dbReference>
<protein>
    <recommendedName>
        <fullName evidence="13">Calponin-homology (CH) domain-containing protein</fullName>
    </recommendedName>
</protein>